<protein>
    <submittedName>
        <fullName evidence="4">Uncharacterized protein</fullName>
    </submittedName>
</protein>
<gene>
    <name evidence="4" type="ORF">K7X08_002590</name>
</gene>
<keyword evidence="3" id="KW-0809">Transit peptide</keyword>
<proteinExistence type="inferred from homology"/>
<comment type="caution">
    <text evidence="4">The sequence shown here is derived from an EMBL/GenBank/DDBJ whole genome shotgun (WGS) entry which is preliminary data.</text>
</comment>
<keyword evidence="2" id="KW-0806">Transcription termination</keyword>
<evidence type="ECO:0000256" key="1">
    <source>
        <dbReference type="ARBA" id="ARBA00007692"/>
    </source>
</evidence>
<dbReference type="EMBL" id="JAJAGQ010000015">
    <property type="protein sequence ID" value="KAJ8541774.1"/>
    <property type="molecule type" value="Genomic_DNA"/>
</dbReference>
<dbReference type="InterPro" id="IPR038538">
    <property type="entry name" value="MTERF_sf"/>
</dbReference>
<keyword evidence="2" id="KW-0804">Transcription</keyword>
<dbReference type="Gene3D" id="1.25.70.10">
    <property type="entry name" value="Transcription termination factor 3, mitochondrial"/>
    <property type="match status" value="1"/>
</dbReference>
<dbReference type="GO" id="GO:0006353">
    <property type="term" value="P:DNA-templated transcription termination"/>
    <property type="evidence" value="ECO:0007669"/>
    <property type="project" value="UniProtKB-KW"/>
</dbReference>
<dbReference type="GO" id="GO:0003676">
    <property type="term" value="F:nucleic acid binding"/>
    <property type="evidence" value="ECO:0007669"/>
    <property type="project" value="InterPro"/>
</dbReference>
<dbReference type="Proteomes" id="UP001152561">
    <property type="component" value="Unassembled WGS sequence"/>
</dbReference>
<accession>A0A9Q1R492</accession>
<keyword evidence="2" id="KW-0805">Transcription regulation</keyword>
<sequence length="368" mass="42058">MFGLGKNGANRHFLSMYCIKLELFCSTTTPNLMPEFLVNSLGYSKEKAITASTKVTFLKPGNNKPDLVLNFFKQIGLDKTQIKMLVSPAPSLLFADVSKTLEPKIKVLQEFGLSGSDLVRVISRSGIFLRTGLDTAIKPSLEYLRKLLSSDEMVVKALKRSPALLHYRLARAMAPNISLLQNLGCPSLDIEKLVLRNPRIFLQKPEWLEDIVERVEKDFCIRRDSRMFFYGVESISSLSKSSLDMKLGVFKSFGWSDSDIITMVQRLPLCLVASEAKIRRMLKFFMGELGYESSYVASHPTLLMFSLEKRVLPRNKILELLKEKKRIKRVPCFYTVIKCSELEFLEKYVLPLRDEMPEAYDFYIKSGK</sequence>
<keyword evidence="5" id="KW-1185">Reference proteome</keyword>
<dbReference type="InterPro" id="IPR003690">
    <property type="entry name" value="MTERF"/>
</dbReference>
<organism evidence="4 5">
    <name type="scientific">Anisodus acutangulus</name>
    <dbReference type="NCBI Taxonomy" id="402998"/>
    <lineage>
        <taxon>Eukaryota</taxon>
        <taxon>Viridiplantae</taxon>
        <taxon>Streptophyta</taxon>
        <taxon>Embryophyta</taxon>
        <taxon>Tracheophyta</taxon>
        <taxon>Spermatophyta</taxon>
        <taxon>Magnoliopsida</taxon>
        <taxon>eudicotyledons</taxon>
        <taxon>Gunneridae</taxon>
        <taxon>Pentapetalae</taxon>
        <taxon>asterids</taxon>
        <taxon>lamiids</taxon>
        <taxon>Solanales</taxon>
        <taxon>Solanaceae</taxon>
        <taxon>Solanoideae</taxon>
        <taxon>Hyoscyameae</taxon>
        <taxon>Anisodus</taxon>
    </lineage>
</organism>
<dbReference type="Pfam" id="PF02536">
    <property type="entry name" value="mTERF"/>
    <property type="match status" value="2"/>
</dbReference>
<dbReference type="FunFam" id="1.25.70.10:FF:000001">
    <property type="entry name" value="Mitochondrial transcription termination factor-like"/>
    <property type="match status" value="1"/>
</dbReference>
<evidence type="ECO:0000313" key="5">
    <source>
        <dbReference type="Proteomes" id="UP001152561"/>
    </source>
</evidence>
<name>A0A9Q1R492_9SOLA</name>
<reference evidence="5" key="1">
    <citation type="journal article" date="2023" name="Proc. Natl. Acad. Sci. U.S.A.">
        <title>Genomic and structural basis for evolution of tropane alkaloid biosynthesis.</title>
        <authorList>
            <person name="Wanga Y.-J."/>
            <person name="Taina T."/>
            <person name="Yua J.-Y."/>
            <person name="Lia J."/>
            <person name="Xua B."/>
            <person name="Chenc J."/>
            <person name="D'Auriad J.C."/>
            <person name="Huanga J.-P."/>
            <person name="Huanga S.-X."/>
        </authorList>
    </citation>
    <scope>NUCLEOTIDE SEQUENCE [LARGE SCALE GENOMIC DNA]</scope>
    <source>
        <strain evidence="5">cv. KIB-2019</strain>
    </source>
</reference>
<evidence type="ECO:0000313" key="4">
    <source>
        <dbReference type="EMBL" id="KAJ8541774.1"/>
    </source>
</evidence>
<dbReference type="AlphaFoldDB" id="A0A9Q1R492"/>
<dbReference type="SMART" id="SM00733">
    <property type="entry name" value="Mterf"/>
    <property type="match status" value="6"/>
</dbReference>
<evidence type="ECO:0000256" key="3">
    <source>
        <dbReference type="ARBA" id="ARBA00022946"/>
    </source>
</evidence>
<evidence type="ECO:0000256" key="2">
    <source>
        <dbReference type="ARBA" id="ARBA00022472"/>
    </source>
</evidence>
<comment type="similarity">
    <text evidence="1">Belongs to the mTERF family.</text>
</comment>
<dbReference type="PANTHER" id="PTHR13068">
    <property type="entry name" value="CGI-12 PROTEIN-RELATED"/>
    <property type="match status" value="1"/>
</dbReference>
<dbReference type="PANTHER" id="PTHR13068:SF212">
    <property type="match status" value="1"/>
</dbReference>
<dbReference type="OrthoDB" id="637682at2759"/>